<dbReference type="FunFam" id="3.40.50.300:FF:000098">
    <property type="entry name" value="Probable GTP-binding protein EngB"/>
    <property type="match status" value="1"/>
</dbReference>
<dbReference type="InterPro" id="IPR030393">
    <property type="entry name" value="G_ENGB_dom"/>
</dbReference>
<gene>
    <name evidence="10" type="primary">engB</name>
    <name evidence="12" type="ORF">CMN54_00570</name>
</gene>
<evidence type="ECO:0000256" key="5">
    <source>
        <dbReference type="ARBA" id="ARBA00022741"/>
    </source>
</evidence>
<proteinExistence type="inferred from homology"/>
<keyword evidence="6" id="KW-0460">Magnesium</keyword>
<protein>
    <recommendedName>
        <fullName evidence="10">Probable GTP-binding protein EngB</fullName>
    </recommendedName>
</protein>
<name>A0A2D6YFJ7_9DELT</name>
<dbReference type="AlphaFoldDB" id="A0A2D6YFJ7"/>
<evidence type="ECO:0000256" key="10">
    <source>
        <dbReference type="HAMAP-Rule" id="MF_00321"/>
    </source>
</evidence>
<feature type="domain" description="EngB-type G" evidence="11">
    <location>
        <begin position="22"/>
        <end position="191"/>
    </location>
</feature>
<evidence type="ECO:0000256" key="2">
    <source>
        <dbReference type="ARBA" id="ARBA00009638"/>
    </source>
</evidence>
<comment type="cofactor">
    <cofactor evidence="1">
        <name>Mg(2+)</name>
        <dbReference type="ChEBI" id="CHEBI:18420"/>
    </cofactor>
</comment>
<comment type="similarity">
    <text evidence="2 10">Belongs to the TRAFAC class TrmE-Era-EngA-EngB-Septin-like GTPase superfamily. EngB GTPase family.</text>
</comment>
<dbReference type="CDD" id="cd01876">
    <property type="entry name" value="YihA_EngB"/>
    <property type="match status" value="1"/>
</dbReference>
<keyword evidence="5 10" id="KW-0547">Nucleotide-binding</keyword>
<evidence type="ECO:0000256" key="9">
    <source>
        <dbReference type="ARBA" id="ARBA00023306"/>
    </source>
</evidence>
<evidence type="ECO:0000256" key="1">
    <source>
        <dbReference type="ARBA" id="ARBA00001946"/>
    </source>
</evidence>
<keyword evidence="7 10" id="KW-0342">GTP-binding</keyword>
<dbReference type="PANTHER" id="PTHR11649:SF13">
    <property type="entry name" value="ENGB-TYPE G DOMAIN-CONTAINING PROTEIN"/>
    <property type="match status" value="1"/>
</dbReference>
<dbReference type="InterPro" id="IPR019987">
    <property type="entry name" value="GTP-bd_ribosome_bio_YsxC"/>
</dbReference>
<evidence type="ECO:0000313" key="12">
    <source>
        <dbReference type="EMBL" id="MAH61949.1"/>
    </source>
</evidence>
<dbReference type="PANTHER" id="PTHR11649">
    <property type="entry name" value="MSS1/TRME-RELATED GTP-BINDING PROTEIN"/>
    <property type="match status" value="1"/>
</dbReference>
<dbReference type="NCBIfam" id="TIGR03598">
    <property type="entry name" value="GTPase_YsxC"/>
    <property type="match status" value="1"/>
</dbReference>
<comment type="caution">
    <text evidence="12">The sequence shown here is derived from an EMBL/GenBank/DDBJ whole genome shotgun (WGS) entry which is preliminary data.</text>
</comment>
<sequence>MKIHSAEFLTSAAQPKQFPHPSLPEIAFAGKSNVGKSTLINSLLQRNQLVKTSSTPGKTQLINFFCINDLFHLVDLPGYGYAKVPEAVRRGWQKTIEAYLGERSTLRGVVLIVDVRHKPGEHDRQMKTWLDHYQRPVLVVANKMDKLKRSQYRSHLQKVRTTLQLEQGPLTHSSLDKSGRAPIWSALHQWL</sequence>
<keyword evidence="8 10" id="KW-0717">Septation</keyword>
<dbReference type="InterPro" id="IPR005225">
    <property type="entry name" value="Small_GTP-bd"/>
</dbReference>
<evidence type="ECO:0000259" key="11">
    <source>
        <dbReference type="PROSITE" id="PS51706"/>
    </source>
</evidence>
<comment type="function">
    <text evidence="10">Necessary for normal cell division and for the maintenance of normal septation.</text>
</comment>
<accession>A0A2D6YFJ7</accession>
<evidence type="ECO:0000256" key="8">
    <source>
        <dbReference type="ARBA" id="ARBA00023210"/>
    </source>
</evidence>
<dbReference type="GO" id="GO:0005525">
    <property type="term" value="F:GTP binding"/>
    <property type="evidence" value="ECO:0007669"/>
    <property type="project" value="UniProtKB-UniRule"/>
</dbReference>
<dbReference type="EMBL" id="NZEX01000005">
    <property type="protein sequence ID" value="MAH61949.1"/>
    <property type="molecule type" value="Genomic_DNA"/>
</dbReference>
<dbReference type="Gene3D" id="3.40.50.300">
    <property type="entry name" value="P-loop containing nucleotide triphosphate hydrolases"/>
    <property type="match status" value="1"/>
</dbReference>
<keyword evidence="9 10" id="KW-0131">Cell cycle</keyword>
<keyword evidence="4" id="KW-0479">Metal-binding</keyword>
<keyword evidence="3 10" id="KW-0132">Cell division</keyword>
<dbReference type="HAMAP" id="MF_00321">
    <property type="entry name" value="GTPase_EngB"/>
    <property type="match status" value="1"/>
</dbReference>
<dbReference type="SUPFAM" id="SSF52540">
    <property type="entry name" value="P-loop containing nucleoside triphosphate hydrolases"/>
    <property type="match status" value="1"/>
</dbReference>
<evidence type="ECO:0000256" key="3">
    <source>
        <dbReference type="ARBA" id="ARBA00022618"/>
    </source>
</evidence>
<dbReference type="Pfam" id="PF01926">
    <property type="entry name" value="MMR_HSR1"/>
    <property type="match status" value="1"/>
</dbReference>
<reference evidence="13" key="1">
    <citation type="submission" date="2017-09" db="EMBL/GenBank/DDBJ databases">
        <title>The Reconstruction of 2,631 Draft Metagenome-Assembled Genomes from the Global Oceans.</title>
        <authorList>
            <person name="Tully B.J."/>
            <person name="Graham E.D."/>
            <person name="Heidelberg J.F."/>
        </authorList>
    </citation>
    <scope>NUCLEOTIDE SEQUENCE [LARGE SCALE GENOMIC DNA]</scope>
</reference>
<evidence type="ECO:0000256" key="7">
    <source>
        <dbReference type="ARBA" id="ARBA00023134"/>
    </source>
</evidence>
<dbReference type="InterPro" id="IPR027417">
    <property type="entry name" value="P-loop_NTPase"/>
</dbReference>
<evidence type="ECO:0000256" key="6">
    <source>
        <dbReference type="ARBA" id="ARBA00022842"/>
    </source>
</evidence>
<dbReference type="GO" id="GO:0005829">
    <property type="term" value="C:cytosol"/>
    <property type="evidence" value="ECO:0007669"/>
    <property type="project" value="TreeGrafter"/>
</dbReference>
<evidence type="ECO:0000256" key="4">
    <source>
        <dbReference type="ARBA" id="ARBA00022723"/>
    </source>
</evidence>
<dbReference type="GO" id="GO:0046872">
    <property type="term" value="F:metal ion binding"/>
    <property type="evidence" value="ECO:0007669"/>
    <property type="project" value="UniProtKB-KW"/>
</dbReference>
<evidence type="ECO:0000313" key="13">
    <source>
        <dbReference type="Proteomes" id="UP000226525"/>
    </source>
</evidence>
<dbReference type="Proteomes" id="UP000226525">
    <property type="component" value="Unassembled WGS sequence"/>
</dbReference>
<dbReference type="NCBIfam" id="TIGR00231">
    <property type="entry name" value="small_GTP"/>
    <property type="match status" value="1"/>
</dbReference>
<dbReference type="InterPro" id="IPR006073">
    <property type="entry name" value="GTP-bd"/>
</dbReference>
<dbReference type="PROSITE" id="PS51706">
    <property type="entry name" value="G_ENGB"/>
    <property type="match status" value="1"/>
</dbReference>
<organism evidence="12 13">
    <name type="scientific">SAR324 cluster bacterium</name>
    <dbReference type="NCBI Taxonomy" id="2024889"/>
    <lineage>
        <taxon>Bacteria</taxon>
        <taxon>Deltaproteobacteria</taxon>
        <taxon>SAR324 cluster</taxon>
    </lineage>
</organism>
<dbReference type="GO" id="GO:0000917">
    <property type="term" value="P:division septum assembly"/>
    <property type="evidence" value="ECO:0007669"/>
    <property type="project" value="UniProtKB-KW"/>
</dbReference>